<proteinExistence type="predicted"/>
<name>A0A371AYJ0_9FIRM</name>
<feature type="domain" description="Thioredoxin" evidence="2">
    <location>
        <begin position="196"/>
        <end position="340"/>
    </location>
</feature>
<feature type="chain" id="PRO_5038445655" evidence="1">
    <location>
        <begin position="25"/>
        <end position="344"/>
    </location>
</feature>
<evidence type="ECO:0000259" key="2">
    <source>
        <dbReference type="PROSITE" id="PS51352"/>
    </source>
</evidence>
<dbReference type="PANTHER" id="PTHR42852">
    <property type="entry name" value="THIOL:DISULFIDE INTERCHANGE PROTEIN DSBE"/>
    <property type="match status" value="1"/>
</dbReference>
<dbReference type="RefSeq" id="WP_115480842.1">
    <property type="nucleotide sequence ID" value="NZ_QRCT01000012.1"/>
</dbReference>
<keyword evidence="4" id="KW-1185">Reference proteome</keyword>
<dbReference type="Pfam" id="PF08534">
    <property type="entry name" value="Redoxin"/>
    <property type="match status" value="1"/>
</dbReference>
<protein>
    <submittedName>
        <fullName evidence="3">TlpA family protein disulfide reductase</fullName>
    </submittedName>
</protein>
<dbReference type="Gene3D" id="3.40.30.10">
    <property type="entry name" value="Glutaredoxin"/>
    <property type="match status" value="1"/>
</dbReference>
<dbReference type="InterPro" id="IPR013740">
    <property type="entry name" value="Redoxin"/>
</dbReference>
<dbReference type="InterPro" id="IPR013766">
    <property type="entry name" value="Thioredoxin_domain"/>
</dbReference>
<accession>A0A371AYJ0</accession>
<dbReference type="AlphaFoldDB" id="A0A371AYJ0"/>
<dbReference type="InterPro" id="IPR036249">
    <property type="entry name" value="Thioredoxin-like_sf"/>
</dbReference>
<evidence type="ECO:0000256" key="1">
    <source>
        <dbReference type="SAM" id="SignalP"/>
    </source>
</evidence>
<dbReference type="CDD" id="cd02966">
    <property type="entry name" value="TlpA_like_family"/>
    <property type="match status" value="1"/>
</dbReference>
<sequence>MKKFIKSKITAALLCTFIITLLLAGCTQSKKSNTGKNSGNQEKDYDYTGFEDYTEDSLGITLKLPSKYLNNETIIPGKYEIMFGDISQLGKDTPKSETDPTEHMDLFYMPQKGEYCLFRILAYPSDKWDNWMNSGKKATDITGSSVSEEISRKDGTVYIYDQPTVDTSTLDSKNKASYEEIVKMLPAIRASIKAKASTMGDLGTFSTKDLNGKAVDNSIFSGHKLTMINIWATFCRPCIKELPDLQKMSENMPEGTQLLSIVGDADDDKLLKLAQQILKDKGVSYTNIIPDKPLKQYLDKNMVAYPTTLFVDSSGKIVGEPIIGERDMSVYKEILNERLAQVGP</sequence>
<gene>
    <name evidence="3" type="ORF">DWV06_03855</name>
</gene>
<comment type="caution">
    <text evidence="3">The sequence shown here is derived from an EMBL/GenBank/DDBJ whole genome shotgun (WGS) entry which is preliminary data.</text>
</comment>
<keyword evidence="1" id="KW-0732">Signal</keyword>
<feature type="signal peptide" evidence="1">
    <location>
        <begin position="1"/>
        <end position="24"/>
    </location>
</feature>
<reference evidence="3 4" key="1">
    <citation type="submission" date="2018-07" db="EMBL/GenBank/DDBJ databases">
        <title>Anaerosacharophilus polymeroproducens gen. nov. sp. nov., an anaerobic bacterium isolated from salt field.</title>
        <authorList>
            <person name="Kim W."/>
            <person name="Yang S.-H."/>
            <person name="Oh J."/>
            <person name="Lee J.-H."/>
            <person name="Kwon K.K."/>
        </authorList>
    </citation>
    <scope>NUCLEOTIDE SEQUENCE [LARGE SCALE GENOMIC DNA]</scope>
    <source>
        <strain evidence="3 4">MCWD5</strain>
    </source>
</reference>
<dbReference type="SUPFAM" id="SSF52833">
    <property type="entry name" value="Thioredoxin-like"/>
    <property type="match status" value="1"/>
</dbReference>
<evidence type="ECO:0000313" key="4">
    <source>
        <dbReference type="Proteomes" id="UP000255036"/>
    </source>
</evidence>
<dbReference type="GO" id="GO:0016491">
    <property type="term" value="F:oxidoreductase activity"/>
    <property type="evidence" value="ECO:0007669"/>
    <property type="project" value="InterPro"/>
</dbReference>
<dbReference type="PROSITE" id="PS51352">
    <property type="entry name" value="THIOREDOXIN_2"/>
    <property type="match status" value="1"/>
</dbReference>
<dbReference type="EMBL" id="QRCT01000012">
    <property type="protein sequence ID" value="RDU24609.1"/>
    <property type="molecule type" value="Genomic_DNA"/>
</dbReference>
<evidence type="ECO:0000313" key="3">
    <source>
        <dbReference type="EMBL" id="RDU24609.1"/>
    </source>
</evidence>
<dbReference type="InterPro" id="IPR050553">
    <property type="entry name" value="Thioredoxin_ResA/DsbE_sf"/>
</dbReference>
<dbReference type="PROSITE" id="PS51257">
    <property type="entry name" value="PROKAR_LIPOPROTEIN"/>
    <property type="match status" value="1"/>
</dbReference>
<organism evidence="3 4">
    <name type="scientific">Anaerosacchariphilus polymeriproducens</name>
    <dbReference type="NCBI Taxonomy" id="1812858"/>
    <lineage>
        <taxon>Bacteria</taxon>
        <taxon>Bacillati</taxon>
        <taxon>Bacillota</taxon>
        <taxon>Clostridia</taxon>
        <taxon>Lachnospirales</taxon>
        <taxon>Lachnospiraceae</taxon>
        <taxon>Anaerosacchariphilus</taxon>
    </lineage>
</organism>
<dbReference type="PANTHER" id="PTHR42852:SF13">
    <property type="entry name" value="PROTEIN DIPZ"/>
    <property type="match status" value="1"/>
</dbReference>
<dbReference type="OrthoDB" id="9809733at2"/>
<dbReference type="Proteomes" id="UP000255036">
    <property type="component" value="Unassembled WGS sequence"/>
</dbReference>